<dbReference type="Proteomes" id="UP000765509">
    <property type="component" value="Unassembled WGS sequence"/>
</dbReference>
<feature type="compositionally biased region" description="Polar residues" evidence="1">
    <location>
        <begin position="110"/>
        <end position="122"/>
    </location>
</feature>
<sequence length="153" mass="16571">MSGGIGARRMGLLGEISQSLMPLPLMEEGCGKVDQCWKAHLLQFRGTHLQDQQPVCGEENKKNFQLKTDPNSEGSDELDGEKAEVVNPSIGTNSSTSPSQTSTKRFQSKVIPSTPRNFQPVLSTIPPPSPNSSTTRPSLASPLRPSPIPHPRQ</sequence>
<gene>
    <name evidence="2" type="ORF">O181_061577</name>
</gene>
<name>A0A9Q3HZI0_9BASI</name>
<evidence type="ECO:0000313" key="3">
    <source>
        <dbReference type="Proteomes" id="UP000765509"/>
    </source>
</evidence>
<evidence type="ECO:0000256" key="1">
    <source>
        <dbReference type="SAM" id="MobiDB-lite"/>
    </source>
</evidence>
<feature type="compositionally biased region" description="Pro residues" evidence="1">
    <location>
        <begin position="144"/>
        <end position="153"/>
    </location>
</feature>
<comment type="caution">
    <text evidence="2">The sequence shown here is derived from an EMBL/GenBank/DDBJ whole genome shotgun (WGS) entry which is preliminary data.</text>
</comment>
<proteinExistence type="predicted"/>
<feature type="compositionally biased region" description="Polar residues" evidence="1">
    <location>
        <begin position="63"/>
        <end position="73"/>
    </location>
</feature>
<feature type="region of interest" description="Disordered" evidence="1">
    <location>
        <begin position="49"/>
        <end position="153"/>
    </location>
</feature>
<accession>A0A9Q3HZI0</accession>
<evidence type="ECO:0000313" key="2">
    <source>
        <dbReference type="EMBL" id="MBW0521862.1"/>
    </source>
</evidence>
<protein>
    <submittedName>
        <fullName evidence="2">Uncharacterized protein</fullName>
    </submittedName>
</protein>
<dbReference type="AlphaFoldDB" id="A0A9Q3HZI0"/>
<feature type="compositionally biased region" description="Low complexity" evidence="1">
    <location>
        <begin position="92"/>
        <end position="103"/>
    </location>
</feature>
<organism evidence="2 3">
    <name type="scientific">Austropuccinia psidii MF-1</name>
    <dbReference type="NCBI Taxonomy" id="1389203"/>
    <lineage>
        <taxon>Eukaryota</taxon>
        <taxon>Fungi</taxon>
        <taxon>Dikarya</taxon>
        <taxon>Basidiomycota</taxon>
        <taxon>Pucciniomycotina</taxon>
        <taxon>Pucciniomycetes</taxon>
        <taxon>Pucciniales</taxon>
        <taxon>Sphaerophragmiaceae</taxon>
        <taxon>Austropuccinia</taxon>
    </lineage>
</organism>
<keyword evidence="3" id="KW-1185">Reference proteome</keyword>
<feature type="compositionally biased region" description="Low complexity" evidence="1">
    <location>
        <begin position="131"/>
        <end position="143"/>
    </location>
</feature>
<dbReference type="EMBL" id="AVOT02029134">
    <property type="protein sequence ID" value="MBW0521862.1"/>
    <property type="molecule type" value="Genomic_DNA"/>
</dbReference>
<reference evidence="2" key="1">
    <citation type="submission" date="2021-03" db="EMBL/GenBank/DDBJ databases">
        <title>Draft genome sequence of rust myrtle Austropuccinia psidii MF-1, a brazilian biotype.</title>
        <authorList>
            <person name="Quecine M.C."/>
            <person name="Pachon D.M.R."/>
            <person name="Bonatelli M.L."/>
            <person name="Correr F.H."/>
            <person name="Franceschini L.M."/>
            <person name="Leite T.F."/>
            <person name="Margarido G.R.A."/>
            <person name="Almeida C.A."/>
            <person name="Ferrarezi J.A."/>
            <person name="Labate C.A."/>
        </authorList>
    </citation>
    <scope>NUCLEOTIDE SEQUENCE</scope>
    <source>
        <strain evidence="2">MF-1</strain>
    </source>
</reference>